<dbReference type="KEGG" id="cvn:111101370"/>
<evidence type="ECO:0000256" key="1">
    <source>
        <dbReference type="SAM" id="Phobius"/>
    </source>
</evidence>
<evidence type="ECO:0000313" key="3">
    <source>
        <dbReference type="RefSeq" id="XP_022289540.1"/>
    </source>
</evidence>
<sequence length="285" mass="33059">MPPVQHCPKNETEVNEASKRLECGSDIYGNNQYMCLPNRNKTALFEFCHEGIMGIQKPGICLEIEFTKEGWTIHEESCLDFRYGCPKKEFWNHHFFYYPACQNIDSMHRCYLFHPECQSRSFIANETTVNGNTGPYNAIFVPVVVVFVIVLIAVAIVLFWKKIQKTLLSQAKDVDKDMHKCVEAEPFSQPEETVENGKHNAVVERGASATLTKVDSNVKVSCGDRLYLNARKNTKQICQCCEELWMLNYLSEKFNLNDGTRRKFPERILIFRFMQSEKSLYIYIF</sequence>
<proteinExistence type="predicted"/>
<keyword evidence="1" id="KW-0812">Transmembrane</keyword>
<evidence type="ECO:0000313" key="2">
    <source>
        <dbReference type="Proteomes" id="UP000694844"/>
    </source>
</evidence>
<dbReference type="RefSeq" id="XP_022289540.1">
    <property type="nucleotide sequence ID" value="XM_022433832.1"/>
</dbReference>
<name>A0A8B8AED1_CRAVI</name>
<reference evidence="3" key="1">
    <citation type="submission" date="2025-08" db="UniProtKB">
        <authorList>
            <consortium name="RefSeq"/>
        </authorList>
    </citation>
    <scope>IDENTIFICATION</scope>
    <source>
        <tissue evidence="3">Whole sample</tissue>
    </source>
</reference>
<keyword evidence="1" id="KW-1133">Transmembrane helix</keyword>
<keyword evidence="2" id="KW-1185">Reference proteome</keyword>
<accession>A0A8B8AED1</accession>
<gene>
    <name evidence="3" type="primary">LOC111101370</name>
</gene>
<keyword evidence="1" id="KW-0472">Membrane</keyword>
<dbReference type="Proteomes" id="UP000694844">
    <property type="component" value="Chromosome 6"/>
</dbReference>
<dbReference type="AlphaFoldDB" id="A0A8B8AED1"/>
<protein>
    <submittedName>
        <fullName evidence="3">Uncharacterized protein LOC111101370 isoform X1</fullName>
    </submittedName>
</protein>
<feature type="transmembrane region" description="Helical" evidence="1">
    <location>
        <begin position="139"/>
        <end position="160"/>
    </location>
</feature>
<dbReference type="GeneID" id="111101370"/>
<organism evidence="2 3">
    <name type="scientific">Crassostrea virginica</name>
    <name type="common">Eastern oyster</name>
    <dbReference type="NCBI Taxonomy" id="6565"/>
    <lineage>
        <taxon>Eukaryota</taxon>
        <taxon>Metazoa</taxon>
        <taxon>Spiralia</taxon>
        <taxon>Lophotrochozoa</taxon>
        <taxon>Mollusca</taxon>
        <taxon>Bivalvia</taxon>
        <taxon>Autobranchia</taxon>
        <taxon>Pteriomorphia</taxon>
        <taxon>Ostreida</taxon>
        <taxon>Ostreoidea</taxon>
        <taxon>Ostreidae</taxon>
        <taxon>Crassostrea</taxon>
    </lineage>
</organism>